<name>A0ACC0K4Y6_CHOFU</name>
<evidence type="ECO:0000313" key="2">
    <source>
        <dbReference type="Proteomes" id="UP001064048"/>
    </source>
</evidence>
<comment type="caution">
    <text evidence="1">The sequence shown here is derived from an EMBL/GenBank/DDBJ whole genome shotgun (WGS) entry which is preliminary data.</text>
</comment>
<dbReference type="EMBL" id="CM046131">
    <property type="protein sequence ID" value="KAI8431210.1"/>
    <property type="molecule type" value="Genomic_DNA"/>
</dbReference>
<dbReference type="Proteomes" id="UP001064048">
    <property type="component" value="Chromosome Z"/>
</dbReference>
<keyword evidence="2" id="KW-1185">Reference proteome</keyword>
<reference evidence="1 2" key="1">
    <citation type="journal article" date="2022" name="Genome Biol. Evol.">
        <title>The Spruce Budworm Genome: Reconstructing the Evolutionary History of Antifreeze Proteins.</title>
        <authorList>
            <person name="Beliveau C."/>
            <person name="Gagne P."/>
            <person name="Picq S."/>
            <person name="Vernygora O."/>
            <person name="Keeling C.I."/>
            <person name="Pinkney K."/>
            <person name="Doucet D."/>
            <person name="Wen F."/>
            <person name="Johnston J.S."/>
            <person name="Maaroufi H."/>
            <person name="Boyle B."/>
            <person name="Laroche J."/>
            <person name="Dewar K."/>
            <person name="Juretic N."/>
            <person name="Blackburn G."/>
            <person name="Nisole A."/>
            <person name="Brunet B."/>
            <person name="Brandao M."/>
            <person name="Lumley L."/>
            <person name="Duan J."/>
            <person name="Quan G."/>
            <person name="Lucarotti C.J."/>
            <person name="Roe A.D."/>
            <person name="Sperling F.A.H."/>
            <person name="Levesque R.C."/>
            <person name="Cusson M."/>
        </authorList>
    </citation>
    <scope>NUCLEOTIDE SEQUENCE [LARGE SCALE GENOMIC DNA]</scope>
    <source>
        <strain evidence="1">Glfc:IPQL:Cfum</strain>
    </source>
</reference>
<evidence type="ECO:0000313" key="1">
    <source>
        <dbReference type="EMBL" id="KAI8431210.1"/>
    </source>
</evidence>
<sequence length="152" mass="17311">MRHNDRTNNCMPSDKDPLYTHVPQAVSIGRPTTAISMEDQGVVTQEEIFKNIRMHKEVLSSVKQQPLGLRRKLKLVHLAKGYIKCHEGQLQERLAQSKSTRDIYARFNILLTSASINLQRCKLQAAVTLHPTIHGFKGHQFILLVNFLHCAC</sequence>
<proteinExistence type="predicted"/>
<gene>
    <name evidence="1" type="ORF">MSG28_001248</name>
</gene>
<organism evidence="1 2">
    <name type="scientific">Choristoneura fumiferana</name>
    <name type="common">Spruce budworm moth</name>
    <name type="synonym">Archips fumiferana</name>
    <dbReference type="NCBI Taxonomy" id="7141"/>
    <lineage>
        <taxon>Eukaryota</taxon>
        <taxon>Metazoa</taxon>
        <taxon>Ecdysozoa</taxon>
        <taxon>Arthropoda</taxon>
        <taxon>Hexapoda</taxon>
        <taxon>Insecta</taxon>
        <taxon>Pterygota</taxon>
        <taxon>Neoptera</taxon>
        <taxon>Endopterygota</taxon>
        <taxon>Lepidoptera</taxon>
        <taxon>Glossata</taxon>
        <taxon>Ditrysia</taxon>
        <taxon>Tortricoidea</taxon>
        <taxon>Tortricidae</taxon>
        <taxon>Tortricinae</taxon>
        <taxon>Choristoneura</taxon>
    </lineage>
</organism>
<accession>A0ACC0K4Y6</accession>
<protein>
    <submittedName>
        <fullName evidence="1">Uncharacterized protein</fullName>
    </submittedName>
</protein>